<comment type="caution">
    <text evidence="3">The sequence shown here is derived from an EMBL/GenBank/DDBJ whole genome shotgun (WGS) entry which is preliminary data.</text>
</comment>
<keyword evidence="4" id="KW-1185">Reference proteome</keyword>
<protein>
    <submittedName>
        <fullName evidence="3">Sodium:proton antiporter</fullName>
    </submittedName>
</protein>
<keyword evidence="1" id="KW-0812">Transmembrane</keyword>
<keyword evidence="1" id="KW-1133">Transmembrane helix</keyword>
<name>A0ABU9GUQ5_9GAMM</name>
<dbReference type="InterPro" id="IPR052576">
    <property type="entry name" value="AA_Transporter-Related"/>
</dbReference>
<feature type="transmembrane region" description="Helical" evidence="1">
    <location>
        <begin position="34"/>
        <end position="52"/>
    </location>
</feature>
<sequence>NVVIALTLSSLVGGLTAGLSVQDTISSFEGGLGGGATIALIYAMLGAFSVAISKSGITHILSQAIIKRLN</sequence>
<dbReference type="PANTHER" id="PTHR37821:SF1">
    <property type="entry name" value="AMINO ACID TRANSPORTER YUIF-RELATED"/>
    <property type="match status" value="1"/>
</dbReference>
<organism evidence="3 4">
    <name type="scientific">Psychromonas aquatilis</name>
    <dbReference type="NCBI Taxonomy" id="2005072"/>
    <lineage>
        <taxon>Bacteria</taxon>
        <taxon>Pseudomonadati</taxon>
        <taxon>Pseudomonadota</taxon>
        <taxon>Gammaproteobacteria</taxon>
        <taxon>Alteromonadales</taxon>
        <taxon>Psychromonadaceae</taxon>
        <taxon>Psychromonas</taxon>
    </lineage>
</organism>
<gene>
    <name evidence="3" type="ORF">V6256_16055</name>
</gene>
<evidence type="ECO:0000313" key="4">
    <source>
        <dbReference type="Proteomes" id="UP001369082"/>
    </source>
</evidence>
<dbReference type="Proteomes" id="UP001369082">
    <property type="component" value="Unassembled WGS sequence"/>
</dbReference>
<proteinExistence type="predicted"/>
<dbReference type="Pfam" id="PF13726">
    <property type="entry name" value="Na_H_antiport_2"/>
    <property type="match status" value="1"/>
</dbReference>
<evidence type="ECO:0000259" key="2">
    <source>
        <dbReference type="Pfam" id="PF13726"/>
    </source>
</evidence>
<dbReference type="PANTHER" id="PTHR37821">
    <property type="entry name" value="AMINO ACID TRANSPORTER YUIF-RELATED"/>
    <property type="match status" value="1"/>
</dbReference>
<accession>A0ABU9GUQ5</accession>
<evidence type="ECO:0000313" key="3">
    <source>
        <dbReference type="EMBL" id="MEL0631076.1"/>
    </source>
</evidence>
<feature type="non-terminal residue" evidence="3">
    <location>
        <position position="1"/>
    </location>
</feature>
<reference evidence="3 4" key="1">
    <citation type="submission" date="2024-02" db="EMBL/GenBank/DDBJ databases">
        <title>Bacteria isolated from the canopy kelp, Nereocystis luetkeana.</title>
        <authorList>
            <person name="Pfister C.A."/>
            <person name="Younker I.T."/>
            <person name="Light S.H."/>
        </authorList>
    </citation>
    <scope>NUCLEOTIDE SEQUENCE [LARGE SCALE GENOMIC DNA]</scope>
    <source>
        <strain evidence="3 4">TI.1.05</strain>
    </source>
</reference>
<dbReference type="InterPro" id="IPR032813">
    <property type="entry name" value="Na_H_antiport_N"/>
</dbReference>
<feature type="non-terminal residue" evidence="3">
    <location>
        <position position="70"/>
    </location>
</feature>
<evidence type="ECO:0000256" key="1">
    <source>
        <dbReference type="SAM" id="Phobius"/>
    </source>
</evidence>
<keyword evidence="1" id="KW-0472">Membrane</keyword>
<feature type="domain" description="Putative Na+/H+ antiporter N-terminal" evidence="2">
    <location>
        <begin position="1"/>
        <end position="68"/>
    </location>
</feature>
<dbReference type="EMBL" id="JBAKAZ010000430">
    <property type="protein sequence ID" value="MEL0631076.1"/>
    <property type="molecule type" value="Genomic_DNA"/>
</dbReference>